<dbReference type="Proteomes" id="UP000614996">
    <property type="component" value="Unassembled WGS sequence"/>
</dbReference>
<protein>
    <recommendedName>
        <fullName evidence="1">AB hydrolase-1 domain-containing protein</fullName>
    </recommendedName>
</protein>
<dbReference type="InterPro" id="IPR000073">
    <property type="entry name" value="AB_hydrolase_1"/>
</dbReference>
<dbReference type="InterPro" id="IPR029058">
    <property type="entry name" value="AB_hydrolase_fold"/>
</dbReference>
<evidence type="ECO:0000313" key="2">
    <source>
        <dbReference type="EMBL" id="GIL27861.1"/>
    </source>
</evidence>
<dbReference type="Gene3D" id="3.40.50.1820">
    <property type="entry name" value="alpha/beta hydrolase"/>
    <property type="match status" value="1"/>
</dbReference>
<name>A0A8J4EKX5_9ACTN</name>
<evidence type="ECO:0000313" key="3">
    <source>
        <dbReference type="Proteomes" id="UP000614996"/>
    </source>
</evidence>
<proteinExistence type="predicted"/>
<dbReference type="EMBL" id="BOPO01000053">
    <property type="protein sequence ID" value="GIL27861.1"/>
    <property type="molecule type" value="Genomic_DNA"/>
</dbReference>
<reference evidence="3" key="1">
    <citation type="journal article" date="2021" name="Int. J. Syst. Evol. Microbiol.">
        <title>Actinocatenispora comari sp. nov., an endophytic actinomycete isolated from aerial parts of Comarum salesowianum.</title>
        <authorList>
            <person name="Oyunbileg N."/>
            <person name="Iizaka Y."/>
            <person name="Hamada M."/>
            <person name="Davaapurev B.O."/>
            <person name="Fukumoto A."/>
            <person name="Tsetseg B."/>
            <person name="Kato F."/>
            <person name="Tamura T."/>
            <person name="Batkhuu J."/>
            <person name="Anzai Y."/>
        </authorList>
    </citation>
    <scope>NUCLEOTIDE SEQUENCE [LARGE SCALE GENOMIC DNA]</scope>
    <source>
        <strain evidence="3">NUM-2625</strain>
    </source>
</reference>
<evidence type="ECO:0000259" key="1">
    <source>
        <dbReference type="Pfam" id="PF12697"/>
    </source>
</evidence>
<dbReference type="Pfam" id="PF12697">
    <property type="entry name" value="Abhydrolase_6"/>
    <property type="match status" value="1"/>
</dbReference>
<keyword evidence="3" id="KW-1185">Reference proteome</keyword>
<dbReference type="GO" id="GO:0003824">
    <property type="term" value="F:catalytic activity"/>
    <property type="evidence" value="ECO:0007669"/>
    <property type="project" value="UniProtKB-ARBA"/>
</dbReference>
<dbReference type="AlphaFoldDB" id="A0A8J4EKX5"/>
<sequence>MRSRAVGRARPGVPEVAIVQGLGVSEYLLPAVATLATWTRAHLVELPGLAGSGEPPYPLELADYAESVRAWVDAQPGDAGFVLGGHSAGTQTAAHAAVGSSRVIGVALAAPTVDPAVRGLLQLAWRWRRDGAREPGGLTASHLGEWRRAGPRRLLRLTRLCLADDIGQPVRRLRVPVLVLYGADDRISDPGWVSNLADEAYDGELALMPGAHTFVWSDPEAWSEPLRAFAARCLRAAAAPHPAVEP</sequence>
<feature type="domain" description="AB hydrolase-1" evidence="1">
    <location>
        <begin position="35"/>
        <end position="221"/>
    </location>
</feature>
<dbReference type="SUPFAM" id="SSF53474">
    <property type="entry name" value="alpha/beta-Hydrolases"/>
    <property type="match status" value="1"/>
</dbReference>
<gene>
    <name evidence="2" type="ORF">NUM_31150</name>
</gene>
<organism evidence="2 3">
    <name type="scientific">Actinocatenispora comari</name>
    <dbReference type="NCBI Taxonomy" id="2807577"/>
    <lineage>
        <taxon>Bacteria</taxon>
        <taxon>Bacillati</taxon>
        <taxon>Actinomycetota</taxon>
        <taxon>Actinomycetes</taxon>
        <taxon>Micromonosporales</taxon>
        <taxon>Micromonosporaceae</taxon>
        <taxon>Actinocatenispora</taxon>
    </lineage>
</organism>
<accession>A0A8J4EKX5</accession>
<comment type="caution">
    <text evidence="2">The sequence shown here is derived from an EMBL/GenBank/DDBJ whole genome shotgun (WGS) entry which is preliminary data.</text>
</comment>